<dbReference type="Proteomes" id="UP001177260">
    <property type="component" value="Unassembled WGS sequence"/>
</dbReference>
<reference evidence="1 2" key="1">
    <citation type="journal article" date="2023" name="ACS Omega">
        <title>Identification of the Neoaspergillic Acid Biosynthesis Gene Cluster by Establishing an In Vitro CRISPR-Ribonucleoprotein Genetic System in Aspergillus melleus.</title>
        <authorList>
            <person name="Yuan B."/>
            <person name="Grau M.F."/>
            <person name="Murata R.M."/>
            <person name="Torok T."/>
            <person name="Venkateswaran K."/>
            <person name="Stajich J.E."/>
            <person name="Wang C.C.C."/>
        </authorList>
    </citation>
    <scope>NUCLEOTIDE SEQUENCE [LARGE SCALE GENOMIC DNA]</scope>
    <source>
        <strain evidence="1 2">IMV 1140</strain>
    </source>
</reference>
<keyword evidence="2" id="KW-1185">Reference proteome</keyword>
<evidence type="ECO:0000313" key="2">
    <source>
        <dbReference type="Proteomes" id="UP001177260"/>
    </source>
</evidence>
<gene>
    <name evidence="1" type="ORF">N8T08_000485</name>
</gene>
<sequence length="496" mass="57041">MFPFIRNIKTIRYLRSVANLSIFCRGKPITRSDLFTYTNGRFLINEEDQFARRYQEFNIDALCDVAATAPAGGSVSPITTIEKLEGGFSKALLMTKENGDEIVAKIPYRIAGPPVLTTGTEVGVLEFPWSSDISNPVEAEYIIMGKAPGIQLYELWGEMAEIEKLELIKSLTQLERQFSGIEFPAYGGLYLRWDAERFGFRRWKCLSDFGISIVQRQFSLLAKQTPDNQSLIQHETPEEQARLLEATIALMRMLDSHPILSQFSQPTLWHTDLHMGNIFISPDNKSLITSLIDIQSLSIRPLFLQTQWPIFIHPPRNYPQGLIQPTLPQNFNNLDPDEQALALHQRDLSKMSKAYEVSTFLENRPAYHAMYVPRVFRELFIRAGDVSTVGIVPLRGCLIEIFRNWSYLGMTGQCPYSFSPEETSAHGEQFERYTKWNEAQQLAMEALDTDADGWISPHVDFELRRRQNRELLEMYIERMAGQMSSEEVRRMWPFPE</sequence>
<protein>
    <submittedName>
        <fullName evidence="1">Uncharacterized protein</fullName>
    </submittedName>
</protein>
<comment type="caution">
    <text evidence="1">The sequence shown here is derived from an EMBL/GenBank/DDBJ whole genome shotgun (WGS) entry which is preliminary data.</text>
</comment>
<name>A0ACC3BC67_9EURO</name>
<accession>A0ACC3BC67</accession>
<proteinExistence type="predicted"/>
<organism evidence="1 2">
    <name type="scientific">Aspergillus melleus</name>
    <dbReference type="NCBI Taxonomy" id="138277"/>
    <lineage>
        <taxon>Eukaryota</taxon>
        <taxon>Fungi</taxon>
        <taxon>Dikarya</taxon>
        <taxon>Ascomycota</taxon>
        <taxon>Pezizomycotina</taxon>
        <taxon>Eurotiomycetes</taxon>
        <taxon>Eurotiomycetidae</taxon>
        <taxon>Eurotiales</taxon>
        <taxon>Aspergillaceae</taxon>
        <taxon>Aspergillus</taxon>
        <taxon>Aspergillus subgen. Circumdati</taxon>
    </lineage>
</organism>
<evidence type="ECO:0000313" key="1">
    <source>
        <dbReference type="EMBL" id="KAK1147969.1"/>
    </source>
</evidence>
<dbReference type="EMBL" id="JAOPJF010000010">
    <property type="protein sequence ID" value="KAK1147969.1"/>
    <property type="molecule type" value="Genomic_DNA"/>
</dbReference>